<organism evidence="1 2">
    <name type="scientific">Ilex paraguariensis</name>
    <name type="common">yerba mate</name>
    <dbReference type="NCBI Taxonomy" id="185542"/>
    <lineage>
        <taxon>Eukaryota</taxon>
        <taxon>Viridiplantae</taxon>
        <taxon>Streptophyta</taxon>
        <taxon>Embryophyta</taxon>
        <taxon>Tracheophyta</taxon>
        <taxon>Spermatophyta</taxon>
        <taxon>Magnoliopsida</taxon>
        <taxon>eudicotyledons</taxon>
        <taxon>Gunneridae</taxon>
        <taxon>Pentapetalae</taxon>
        <taxon>asterids</taxon>
        <taxon>campanulids</taxon>
        <taxon>Aquifoliales</taxon>
        <taxon>Aquifoliaceae</taxon>
        <taxon>Ilex</taxon>
    </lineage>
</organism>
<dbReference type="Proteomes" id="UP001642360">
    <property type="component" value="Unassembled WGS sequence"/>
</dbReference>
<keyword evidence="2" id="KW-1185">Reference proteome</keyword>
<comment type="caution">
    <text evidence="1">The sequence shown here is derived from an EMBL/GenBank/DDBJ whole genome shotgun (WGS) entry which is preliminary data.</text>
</comment>
<evidence type="ECO:0000313" key="1">
    <source>
        <dbReference type="EMBL" id="CAK9144430.1"/>
    </source>
</evidence>
<reference evidence="1 2" key="1">
    <citation type="submission" date="2024-02" db="EMBL/GenBank/DDBJ databases">
        <authorList>
            <person name="Vignale AGUSTIN F."/>
            <person name="Sosa J E."/>
            <person name="Modenutti C."/>
        </authorList>
    </citation>
    <scope>NUCLEOTIDE SEQUENCE [LARGE SCALE GENOMIC DNA]</scope>
</reference>
<dbReference type="EMBL" id="CAUOFW020001392">
    <property type="protein sequence ID" value="CAK9144430.1"/>
    <property type="molecule type" value="Genomic_DNA"/>
</dbReference>
<proteinExistence type="predicted"/>
<accession>A0ABC8RIL7</accession>
<evidence type="ECO:0000313" key="2">
    <source>
        <dbReference type="Proteomes" id="UP001642360"/>
    </source>
</evidence>
<dbReference type="AlphaFoldDB" id="A0ABC8RIL7"/>
<gene>
    <name evidence="1" type="ORF">ILEXP_LOCUS12184</name>
</gene>
<name>A0ABC8RIL7_9AQUA</name>
<sequence>MVQNGILENEFQKVTDGIHHPSRDLMAWVNNLQFEVESFRSQKGELEEQVIHTNNRQQELEILLKQKTDSEACLEKKVHENPQCLISIEEGFTVGEGLASGVEDSIQPEM</sequence>
<protein>
    <submittedName>
        <fullName evidence="1">Uncharacterized protein</fullName>
    </submittedName>
</protein>